<dbReference type="Pfam" id="PF01510">
    <property type="entry name" value="Amidase_2"/>
    <property type="match status" value="1"/>
</dbReference>
<dbReference type="PANTHER" id="PTHR30417">
    <property type="entry name" value="N-ACETYLMURAMOYL-L-ALANINE AMIDASE AMID"/>
    <property type="match status" value="1"/>
</dbReference>
<dbReference type="SUPFAM" id="SSF55846">
    <property type="entry name" value="N-acetylmuramoyl-L-alanine amidase-like"/>
    <property type="match status" value="1"/>
</dbReference>
<keyword evidence="6" id="KW-0178">Competence</keyword>
<dbReference type="CDD" id="cd06583">
    <property type="entry name" value="PGRP"/>
    <property type="match status" value="1"/>
</dbReference>
<sequence>MSIVIQQRLIPDGSPNKPSKPMTPQWITIHNTDNTSGTAESHARYLLDGSGGRQASWHYTVDDKDIYQHLRDNEQGWHAGDGNGPGNTTSIGIEVCMYTGMNQDVAWNNAAWLVATLILRYKLTFDQVVPHKNWSGKQCPSQILPYWSQFIILIKGQVQQLQNGIRILVNGQEAAQGILKNNVVYGPIRDIATALGLSVGWDNTKKLAYLNNISQPNSIILNGSAYVPVRAIAESIGASVTWNGTERIVSIQHQDKKE</sequence>
<evidence type="ECO:0000256" key="5">
    <source>
        <dbReference type="ARBA" id="ARBA00022969"/>
    </source>
</evidence>
<dbReference type="PANTHER" id="PTHR30417:SF11">
    <property type="entry name" value="N-ACETYLMURAMOYL-L-ALANINE AMIDASE XLYA"/>
    <property type="match status" value="1"/>
</dbReference>
<dbReference type="InterPro" id="IPR036505">
    <property type="entry name" value="Amidase/PGRP_sf"/>
</dbReference>
<dbReference type="GO" id="GO:0030420">
    <property type="term" value="P:establishment of competence for transformation"/>
    <property type="evidence" value="ECO:0007669"/>
    <property type="project" value="UniProtKB-KW"/>
</dbReference>
<gene>
    <name evidence="10" type="ORF">PBLR_15782</name>
</gene>
<proteinExistence type="inferred from homology"/>
<evidence type="ECO:0000256" key="2">
    <source>
        <dbReference type="ARBA" id="ARBA00007553"/>
    </source>
</evidence>
<accession>A0A383RL89</accession>
<evidence type="ECO:0000256" key="1">
    <source>
        <dbReference type="ARBA" id="ARBA00001561"/>
    </source>
</evidence>
<evidence type="ECO:0000256" key="4">
    <source>
        <dbReference type="ARBA" id="ARBA00022801"/>
    </source>
</evidence>
<evidence type="ECO:0000256" key="8">
    <source>
        <dbReference type="SAM" id="MobiDB-lite"/>
    </source>
</evidence>
<keyword evidence="5" id="KW-0749">Sporulation</keyword>
<dbReference type="Gene3D" id="3.30.457.10">
    <property type="entry name" value="Copper amine oxidase-like, N-terminal domain"/>
    <property type="match status" value="1"/>
</dbReference>
<feature type="region of interest" description="Disordered" evidence="8">
    <location>
        <begin position="1"/>
        <end position="23"/>
    </location>
</feature>
<comment type="similarity">
    <text evidence="2">Belongs to the N-acetylmuramoyl-L-alanine amidase 2 family.</text>
</comment>
<dbReference type="Gene3D" id="3.40.80.10">
    <property type="entry name" value="Peptidoglycan recognition protein-like"/>
    <property type="match status" value="1"/>
</dbReference>
<dbReference type="InterPro" id="IPR051206">
    <property type="entry name" value="NAMLAA_amidase_2"/>
</dbReference>
<dbReference type="GO" id="GO:0030435">
    <property type="term" value="P:sporulation resulting in formation of a cellular spore"/>
    <property type="evidence" value="ECO:0007669"/>
    <property type="project" value="UniProtKB-KW"/>
</dbReference>
<name>A0A383RL89_PAEAL</name>
<dbReference type="InterPro" id="IPR036582">
    <property type="entry name" value="Mao_N_sf"/>
</dbReference>
<dbReference type="EC" id="3.5.1.28" evidence="3"/>
<organism evidence="10 11">
    <name type="scientific">Paenibacillus alvei</name>
    <name type="common">Bacillus alvei</name>
    <dbReference type="NCBI Taxonomy" id="44250"/>
    <lineage>
        <taxon>Bacteria</taxon>
        <taxon>Bacillati</taxon>
        <taxon>Bacillota</taxon>
        <taxon>Bacilli</taxon>
        <taxon>Bacillales</taxon>
        <taxon>Paenibacillaceae</taxon>
        <taxon>Paenibacillus</taxon>
    </lineage>
</organism>
<evidence type="ECO:0000256" key="3">
    <source>
        <dbReference type="ARBA" id="ARBA00011901"/>
    </source>
</evidence>
<reference evidence="11" key="1">
    <citation type="submission" date="2018-08" db="EMBL/GenBank/DDBJ databases">
        <authorList>
            <person name="Chevrot R."/>
        </authorList>
    </citation>
    <scope>NUCLEOTIDE SEQUENCE [LARGE SCALE GENOMIC DNA]</scope>
</reference>
<dbReference type="SUPFAM" id="SSF55383">
    <property type="entry name" value="Copper amine oxidase, domain N"/>
    <property type="match status" value="1"/>
</dbReference>
<dbReference type="GO" id="GO:0009253">
    <property type="term" value="P:peptidoglycan catabolic process"/>
    <property type="evidence" value="ECO:0007669"/>
    <property type="project" value="InterPro"/>
</dbReference>
<dbReference type="GO" id="GO:0008745">
    <property type="term" value="F:N-acetylmuramoyl-L-alanine amidase activity"/>
    <property type="evidence" value="ECO:0007669"/>
    <property type="project" value="UniProtKB-EC"/>
</dbReference>
<evidence type="ECO:0000259" key="9">
    <source>
        <dbReference type="SMART" id="SM00644"/>
    </source>
</evidence>
<protein>
    <recommendedName>
        <fullName evidence="3">N-acetylmuramoyl-L-alanine amidase</fullName>
        <ecNumber evidence="3">3.5.1.28</ecNumber>
    </recommendedName>
</protein>
<dbReference type="EMBL" id="LS992241">
    <property type="protein sequence ID" value="SYX87352.1"/>
    <property type="molecule type" value="Genomic_DNA"/>
</dbReference>
<feature type="domain" description="N-acetylmuramoyl-L-alanine amidase" evidence="9">
    <location>
        <begin position="14"/>
        <end position="156"/>
    </location>
</feature>
<dbReference type="Pfam" id="PF07833">
    <property type="entry name" value="Cu_amine_oxidN1"/>
    <property type="match status" value="1"/>
</dbReference>
<evidence type="ECO:0000256" key="6">
    <source>
        <dbReference type="ARBA" id="ARBA00023287"/>
    </source>
</evidence>
<dbReference type="InterPro" id="IPR002502">
    <property type="entry name" value="Amidase_domain"/>
</dbReference>
<evidence type="ECO:0000313" key="11">
    <source>
        <dbReference type="Proteomes" id="UP000304148"/>
    </source>
</evidence>
<dbReference type="Proteomes" id="UP000304148">
    <property type="component" value="Chromosome"/>
</dbReference>
<dbReference type="GO" id="GO:0071555">
    <property type="term" value="P:cell wall organization"/>
    <property type="evidence" value="ECO:0007669"/>
    <property type="project" value="UniProtKB-KW"/>
</dbReference>
<dbReference type="AlphaFoldDB" id="A0A383RL89"/>
<dbReference type="GO" id="GO:0009254">
    <property type="term" value="P:peptidoglycan turnover"/>
    <property type="evidence" value="ECO:0007669"/>
    <property type="project" value="TreeGrafter"/>
</dbReference>
<keyword evidence="4" id="KW-0378">Hydrolase</keyword>
<dbReference type="SMART" id="SM00644">
    <property type="entry name" value="Ami_2"/>
    <property type="match status" value="1"/>
</dbReference>
<dbReference type="RefSeq" id="WP_138188975.1">
    <property type="nucleotide sequence ID" value="NZ_LS992241.1"/>
</dbReference>
<evidence type="ECO:0000256" key="7">
    <source>
        <dbReference type="ARBA" id="ARBA00023316"/>
    </source>
</evidence>
<evidence type="ECO:0000313" key="10">
    <source>
        <dbReference type="EMBL" id="SYX87352.1"/>
    </source>
</evidence>
<comment type="catalytic activity">
    <reaction evidence="1">
        <text>Hydrolyzes the link between N-acetylmuramoyl residues and L-amino acid residues in certain cell-wall glycopeptides.</text>
        <dbReference type="EC" id="3.5.1.28"/>
    </reaction>
</comment>
<keyword evidence="7" id="KW-0961">Cell wall biogenesis/degradation</keyword>
<dbReference type="InterPro" id="IPR012854">
    <property type="entry name" value="Cu_amine_oxidase-like_N"/>
</dbReference>